<dbReference type="Pfam" id="PF22838">
    <property type="entry name" value="COMMD8_HN"/>
    <property type="match status" value="1"/>
</dbReference>
<dbReference type="Pfam" id="PF07258">
    <property type="entry name" value="COMM_domain"/>
    <property type="match status" value="1"/>
</dbReference>
<gene>
    <name evidence="3" type="primary">LOC115218469</name>
</gene>
<dbReference type="PANTHER" id="PTHR16231:SF0">
    <property type="entry name" value="COMM DOMAIN-CONTAINING PROTEIN 8"/>
    <property type="match status" value="1"/>
</dbReference>
<evidence type="ECO:0000259" key="1">
    <source>
        <dbReference type="PROSITE" id="PS51269"/>
    </source>
</evidence>
<reference evidence="3" key="1">
    <citation type="submission" date="2025-08" db="UniProtKB">
        <authorList>
            <consortium name="RefSeq"/>
        </authorList>
    </citation>
    <scope>IDENTIFICATION</scope>
</reference>
<dbReference type="InterPro" id="IPR017920">
    <property type="entry name" value="COMM"/>
</dbReference>
<proteinExistence type="predicted"/>
<dbReference type="Proteomes" id="UP000515154">
    <property type="component" value="Linkage group LG13"/>
</dbReference>
<dbReference type="PROSITE" id="PS51269">
    <property type="entry name" value="COMM"/>
    <property type="match status" value="1"/>
</dbReference>
<dbReference type="AlphaFoldDB" id="A0A6P7T0D9"/>
<feature type="domain" description="COMM" evidence="1">
    <location>
        <begin position="123"/>
        <end position="190"/>
    </location>
</feature>
<dbReference type="PANTHER" id="PTHR16231">
    <property type="entry name" value="COMM DOMAIN-CONTAINING PROTEIN 4-8 FAMILY MEMBER"/>
    <property type="match status" value="1"/>
</dbReference>
<keyword evidence="2" id="KW-1185">Reference proteome</keyword>
<dbReference type="InterPro" id="IPR047155">
    <property type="entry name" value="COMMD4/6/7/8"/>
</dbReference>
<dbReference type="RefSeq" id="XP_029644163.1">
    <property type="nucleotide sequence ID" value="XM_029788303.2"/>
</dbReference>
<sequence>MADVPQHRDPAVWNLVVKAKLPLLKTLLHGIISQLYKDSRHILHYKDYSNVWNIQQYWQVCDSCEELVLTAGKESWTKDQIFSYVGDTVPDEYKQSIFEVINCRRDDIVEQLLAKTDSISERELHNFDWKVNLVMSSDKLGTIHEPLCQLDLQSRDGEENVNTTLELNSGELKSLIKSLESANKTVLQYTS</sequence>
<dbReference type="InterPro" id="IPR055184">
    <property type="entry name" value="COMMD8_HN"/>
</dbReference>
<protein>
    <submittedName>
        <fullName evidence="3">COMM domain-containing protein 8</fullName>
    </submittedName>
</protein>
<accession>A0A6P7T0D9</accession>
<evidence type="ECO:0000313" key="3">
    <source>
        <dbReference type="RefSeq" id="XP_029644163.1"/>
    </source>
</evidence>
<name>A0A6P7T0D9_9MOLL</name>
<dbReference type="KEGG" id="osn:115218469"/>
<evidence type="ECO:0000313" key="2">
    <source>
        <dbReference type="Proteomes" id="UP000515154"/>
    </source>
</evidence>
<organism evidence="2 3">
    <name type="scientific">Octopus sinensis</name>
    <name type="common">East Asian common octopus</name>
    <dbReference type="NCBI Taxonomy" id="2607531"/>
    <lineage>
        <taxon>Eukaryota</taxon>
        <taxon>Metazoa</taxon>
        <taxon>Spiralia</taxon>
        <taxon>Lophotrochozoa</taxon>
        <taxon>Mollusca</taxon>
        <taxon>Cephalopoda</taxon>
        <taxon>Coleoidea</taxon>
        <taxon>Octopodiformes</taxon>
        <taxon>Octopoda</taxon>
        <taxon>Incirrata</taxon>
        <taxon>Octopodidae</taxon>
        <taxon>Octopus</taxon>
    </lineage>
</organism>